<keyword evidence="3" id="KW-0963">Cytoplasm</keyword>
<protein>
    <submittedName>
        <fullName evidence="7">Microtubule associated protein 7</fullName>
    </submittedName>
</protein>
<feature type="compositionally biased region" description="Basic and acidic residues" evidence="6">
    <location>
        <begin position="108"/>
        <end position="128"/>
    </location>
</feature>
<feature type="compositionally biased region" description="Basic and acidic residues" evidence="6">
    <location>
        <begin position="538"/>
        <end position="681"/>
    </location>
</feature>
<evidence type="ECO:0000256" key="6">
    <source>
        <dbReference type="SAM" id="MobiDB-lite"/>
    </source>
</evidence>
<evidence type="ECO:0000256" key="4">
    <source>
        <dbReference type="ARBA" id="ARBA00023054"/>
    </source>
</evidence>
<dbReference type="GeneTree" id="ENSGT00950000182941"/>
<feature type="compositionally biased region" description="Polar residues" evidence="6">
    <location>
        <begin position="698"/>
        <end position="714"/>
    </location>
</feature>
<dbReference type="Ensembl" id="ENSPRET00000017004.1">
    <property type="protein sequence ID" value="ENSPREP00000016824.1"/>
    <property type="gene ID" value="ENSPREG00000011368.1"/>
</dbReference>
<evidence type="ECO:0000256" key="3">
    <source>
        <dbReference type="ARBA" id="ARBA00022490"/>
    </source>
</evidence>
<evidence type="ECO:0000313" key="7">
    <source>
        <dbReference type="Ensembl" id="ENSPREP00000016824.1"/>
    </source>
</evidence>
<dbReference type="InterPro" id="IPR051483">
    <property type="entry name" value="MAP7_domain-containing"/>
</dbReference>
<reference evidence="7" key="3">
    <citation type="submission" date="2025-09" db="UniProtKB">
        <authorList>
            <consortium name="Ensembl"/>
        </authorList>
    </citation>
    <scope>IDENTIFICATION</scope>
    <source>
        <strain evidence="7">Guanapo</strain>
    </source>
</reference>
<keyword evidence="4" id="KW-0175">Coiled coil</keyword>
<evidence type="ECO:0000256" key="2">
    <source>
        <dbReference type="ARBA" id="ARBA00007525"/>
    </source>
</evidence>
<feature type="region of interest" description="Disordered" evidence="6">
    <location>
        <begin position="27"/>
        <end position="139"/>
    </location>
</feature>
<evidence type="ECO:0000256" key="1">
    <source>
        <dbReference type="ARBA" id="ARBA00004245"/>
    </source>
</evidence>
<dbReference type="AlphaFoldDB" id="A0A3P9P4U8"/>
<keyword evidence="5" id="KW-0206">Cytoskeleton</keyword>
<proteinExistence type="inferred from homology"/>
<organism evidence="7 8">
    <name type="scientific">Poecilia reticulata</name>
    <name type="common">Guppy</name>
    <name type="synonym">Acanthophacelus reticulatus</name>
    <dbReference type="NCBI Taxonomy" id="8081"/>
    <lineage>
        <taxon>Eukaryota</taxon>
        <taxon>Metazoa</taxon>
        <taxon>Chordata</taxon>
        <taxon>Craniata</taxon>
        <taxon>Vertebrata</taxon>
        <taxon>Euteleostomi</taxon>
        <taxon>Actinopterygii</taxon>
        <taxon>Neopterygii</taxon>
        <taxon>Teleostei</taxon>
        <taxon>Neoteleostei</taxon>
        <taxon>Acanthomorphata</taxon>
        <taxon>Ovalentaria</taxon>
        <taxon>Atherinomorphae</taxon>
        <taxon>Cyprinodontiformes</taxon>
        <taxon>Poeciliidae</taxon>
        <taxon>Poeciliinae</taxon>
        <taxon>Poecilia</taxon>
    </lineage>
</organism>
<dbReference type="PANTHER" id="PTHR15073">
    <property type="entry name" value="MICROTUBULE-ASSOCIATED PROTEIN"/>
    <property type="match status" value="1"/>
</dbReference>
<reference evidence="8" key="1">
    <citation type="submission" date="2013-11" db="EMBL/GenBank/DDBJ databases">
        <title>The genomic landscape of the Guanapo guppy.</title>
        <authorList>
            <person name="Kuenstner A."/>
            <person name="Dreyer C."/>
        </authorList>
    </citation>
    <scope>NUCLEOTIDE SEQUENCE</scope>
    <source>
        <strain evidence="8">Guanapo</strain>
    </source>
</reference>
<dbReference type="STRING" id="8081.ENSPREP00000016824"/>
<sequence length="790" mass="88973">MMSPYLSVGGAPVTAALCRDQVPLVPAADPSQLTSGEMAEQDGSDTSPPESQASYSQYRSEDGRGSSASGQTYSPTGTPIPPPIPNRTTSKNTSSYAATKTDSLLFNKIDERQRLARERREEREKQNAAKEAQWQAREERARQHYEKQLEERKKKLEEQRIKEEKRRTAVDEKRRQKQDEDRVRHEAVIRRTLERSQKTRPKQNRWSWGGALHTNTPSIPAGFVESAFLCPLDLAGLEHMQSAFSFYRRYGLTSHYADRRSVSTVNLSKHTDPIITKRLSSSSATLLNSPDRGLRRLPLTPWESSMVNRLQQPTHSYLARSRSAMSLSGEQSAMPVCPRSVSCHPMSAVSFKTLQAQVLPHCRSQDRNLSREKASPASATARRRTTGTVQHKDRDGVRKSWSNLSLPLAPVLTLPPNKSSISSSKKSNKATPPSAGRPPQKTLGRPPTPKLLKSPVSDDPGNLRPVRITPEHSQPSTPTAAPKVEGEEEEGKIFSPPQPRPQPLGENNPPSEAPAEVNETTSSPPTQKPSAGTTDPEEASRILAEKRRLAREQREREEEERRQQEEQARSAKEEMARRKAEERAKREEEAQRLAEERRKQEEEERKAEEEKLQREREEAERLQKQKEEEESRLREEAERLRQEREKHFQKEEAERLERKKRLEEIMKRTRRSDTSDKKVRTGDSAVSPGSPAAPAATVPQTNSNSHQPDLSPQPSAAPLSRPDQRENGEFEEVISLPSHSRLSPPEGEEEQQETEEEESKVSVVAFMENGLLKPLSAVEDLSAQQGPDVA</sequence>
<accession>A0A3P9P4U8</accession>
<dbReference type="OMA" id="ISALPCM"/>
<dbReference type="GO" id="GO:0000226">
    <property type="term" value="P:microtubule cytoskeleton organization"/>
    <property type="evidence" value="ECO:0007669"/>
    <property type="project" value="InterPro"/>
</dbReference>
<feature type="compositionally biased region" description="Polar residues" evidence="6">
    <location>
        <begin position="44"/>
        <end position="58"/>
    </location>
</feature>
<comment type="subcellular location">
    <subcellularLocation>
        <location evidence="1">Cytoplasm</location>
        <location evidence="1">Cytoskeleton</location>
    </subcellularLocation>
</comment>
<reference evidence="7" key="2">
    <citation type="submission" date="2025-08" db="UniProtKB">
        <authorList>
            <consortium name="Ensembl"/>
        </authorList>
    </citation>
    <scope>IDENTIFICATION</scope>
    <source>
        <strain evidence="7">Guanapo</strain>
    </source>
</reference>
<feature type="compositionally biased region" description="Basic and acidic residues" evidence="6">
    <location>
        <begin position="363"/>
        <end position="374"/>
    </location>
</feature>
<feature type="compositionally biased region" description="Polar residues" evidence="6">
    <location>
        <begin position="518"/>
        <end position="533"/>
    </location>
</feature>
<feature type="region of interest" description="Disordered" evidence="6">
    <location>
        <begin position="362"/>
        <end position="761"/>
    </location>
</feature>
<dbReference type="Bgee" id="ENSPREG00000011368">
    <property type="expression patterns" value="Expressed in head and 1 other cell type or tissue"/>
</dbReference>
<dbReference type="Pfam" id="PF05672">
    <property type="entry name" value="MAP7"/>
    <property type="match status" value="1"/>
</dbReference>
<evidence type="ECO:0000313" key="8">
    <source>
        <dbReference type="Proteomes" id="UP000242638"/>
    </source>
</evidence>
<feature type="compositionally biased region" description="Low complexity" evidence="6">
    <location>
        <begin position="684"/>
        <end position="696"/>
    </location>
</feature>
<feature type="region of interest" description="Disordered" evidence="6">
    <location>
        <begin position="154"/>
        <end position="211"/>
    </location>
</feature>
<name>A0A3P9P4U8_POERE</name>
<keyword evidence="8" id="KW-1185">Reference proteome</keyword>
<evidence type="ECO:0000256" key="5">
    <source>
        <dbReference type="ARBA" id="ARBA00023212"/>
    </source>
</evidence>
<feature type="compositionally biased region" description="Basic and acidic residues" evidence="6">
    <location>
        <begin position="154"/>
        <end position="197"/>
    </location>
</feature>
<dbReference type="GO" id="GO:0015630">
    <property type="term" value="C:microtubule cytoskeleton"/>
    <property type="evidence" value="ECO:0007669"/>
    <property type="project" value="InterPro"/>
</dbReference>
<feature type="compositionally biased region" description="Acidic residues" evidence="6">
    <location>
        <begin position="746"/>
        <end position="758"/>
    </location>
</feature>
<dbReference type="Proteomes" id="UP000242638">
    <property type="component" value="Unassembled WGS sequence"/>
</dbReference>
<feature type="compositionally biased region" description="Polar residues" evidence="6">
    <location>
        <begin position="86"/>
        <end position="104"/>
    </location>
</feature>
<dbReference type="PANTHER" id="PTHR15073:SF4">
    <property type="entry name" value="ENSCONSIN"/>
    <property type="match status" value="1"/>
</dbReference>
<dbReference type="InterPro" id="IPR008604">
    <property type="entry name" value="MAP7_fam"/>
</dbReference>
<comment type="similarity">
    <text evidence="2">Belongs to the MAP7 family.</text>
</comment>